<gene>
    <name evidence="1" type="ORF">KUCAC02_004112</name>
</gene>
<name>A0ACB9WZ53_CHAAC</name>
<organism evidence="1 2">
    <name type="scientific">Chaenocephalus aceratus</name>
    <name type="common">Blackfin icefish</name>
    <name type="synonym">Chaenichthys aceratus</name>
    <dbReference type="NCBI Taxonomy" id="36190"/>
    <lineage>
        <taxon>Eukaryota</taxon>
        <taxon>Metazoa</taxon>
        <taxon>Chordata</taxon>
        <taxon>Craniata</taxon>
        <taxon>Vertebrata</taxon>
        <taxon>Euteleostomi</taxon>
        <taxon>Actinopterygii</taxon>
        <taxon>Neopterygii</taxon>
        <taxon>Teleostei</taxon>
        <taxon>Neoteleostei</taxon>
        <taxon>Acanthomorphata</taxon>
        <taxon>Eupercaria</taxon>
        <taxon>Perciformes</taxon>
        <taxon>Notothenioidei</taxon>
        <taxon>Channichthyidae</taxon>
        <taxon>Chaenocephalus</taxon>
    </lineage>
</organism>
<keyword evidence="2" id="KW-1185">Reference proteome</keyword>
<proteinExistence type="predicted"/>
<sequence>MFIQRTVKQDFTMDTASHSIGESKPVCEFAPKSSVQRWLPGFPIALCLLLSMSSITVCLLMSLKTFQLESRMQMEMDKASIFQPPHRACLNEDGTLTPELSSSVGKFVEEKVVVLLPKLRTTRDVGQECSCPPGMSLSSWAHTETAGFCTQQISGVGTSSLSPAA</sequence>
<evidence type="ECO:0000313" key="2">
    <source>
        <dbReference type="Proteomes" id="UP001057452"/>
    </source>
</evidence>
<comment type="caution">
    <text evidence="1">The sequence shown here is derived from an EMBL/GenBank/DDBJ whole genome shotgun (WGS) entry which is preliminary data.</text>
</comment>
<reference evidence="1" key="1">
    <citation type="submission" date="2022-05" db="EMBL/GenBank/DDBJ databases">
        <title>Chromosome-level genome of Chaenocephalus aceratus.</title>
        <authorList>
            <person name="Park H."/>
        </authorList>
    </citation>
    <scope>NUCLEOTIDE SEQUENCE</scope>
    <source>
        <strain evidence="1">KU_202001</strain>
    </source>
</reference>
<accession>A0ACB9WZ53</accession>
<protein>
    <submittedName>
        <fullName evidence="1">Uncharacterized protein</fullName>
    </submittedName>
</protein>
<dbReference type="EMBL" id="CM043794">
    <property type="protein sequence ID" value="KAI4818812.1"/>
    <property type="molecule type" value="Genomic_DNA"/>
</dbReference>
<evidence type="ECO:0000313" key="1">
    <source>
        <dbReference type="EMBL" id="KAI4818812.1"/>
    </source>
</evidence>
<dbReference type="Proteomes" id="UP001057452">
    <property type="component" value="Chromosome 10"/>
</dbReference>